<dbReference type="EMBL" id="JACJHX010000008">
    <property type="protein sequence ID" value="MBA9027554.1"/>
    <property type="molecule type" value="Genomic_DNA"/>
</dbReference>
<dbReference type="InterPro" id="IPR008254">
    <property type="entry name" value="Flavodoxin/NO_synth"/>
</dbReference>
<evidence type="ECO:0000256" key="3">
    <source>
        <dbReference type="ARBA" id="ARBA00005267"/>
    </source>
</evidence>
<feature type="domain" description="Flavodoxin-like" evidence="8">
    <location>
        <begin position="7"/>
        <end position="138"/>
    </location>
</feature>
<dbReference type="PROSITE" id="PS50902">
    <property type="entry name" value="FLAVODOXIN_LIKE"/>
    <property type="match status" value="1"/>
</dbReference>
<dbReference type="SUPFAM" id="SSF52218">
    <property type="entry name" value="Flavoproteins"/>
    <property type="match status" value="1"/>
</dbReference>
<sequence>MVLKLNVAIIYASFSGNTQEVAELVAEELRNQGHSAELWRIGAAVPQQLTSYDVVILGTFTWNNGAIPDIFGDFIDSTEARAKKVFVFGTGDTQFPYYCGAADQVHELFSADGDVLKIEQSPRDSQELKITEWTKGVLRIVAED</sequence>
<evidence type="ECO:0000256" key="2">
    <source>
        <dbReference type="ARBA" id="ARBA00003297"/>
    </source>
</evidence>
<dbReference type="InterPro" id="IPR029039">
    <property type="entry name" value="Flavoprotein-like_sf"/>
</dbReference>
<proteinExistence type="inferred from homology"/>
<dbReference type="Proteomes" id="UP000626697">
    <property type="component" value="Unassembled WGS sequence"/>
</dbReference>
<gene>
    <name evidence="9" type="ORF">HNP81_002844</name>
</gene>
<protein>
    <submittedName>
        <fullName evidence="9">Ribonucleotide reductase-associated flavodoxin</fullName>
    </submittedName>
</protein>
<comment type="similarity">
    <text evidence="3">Belongs to the flavodoxin family.</text>
</comment>
<keyword evidence="4" id="KW-0813">Transport</keyword>
<evidence type="ECO:0000256" key="7">
    <source>
        <dbReference type="ARBA" id="ARBA00022982"/>
    </source>
</evidence>
<dbReference type="RefSeq" id="WP_312859682.1">
    <property type="nucleotide sequence ID" value="NZ_JACJHX010000008.1"/>
</dbReference>
<comment type="cofactor">
    <cofactor evidence="1">
        <name>FMN</name>
        <dbReference type="ChEBI" id="CHEBI:58210"/>
    </cofactor>
</comment>
<dbReference type="PANTHER" id="PTHR42809:SF1">
    <property type="entry name" value="FLAVODOXIN 1"/>
    <property type="match status" value="1"/>
</dbReference>
<comment type="caution">
    <text evidence="9">The sequence shown here is derived from an EMBL/GenBank/DDBJ whole genome shotgun (WGS) entry which is preliminary data.</text>
</comment>
<dbReference type="Pfam" id="PF00258">
    <property type="entry name" value="Flavodoxin_1"/>
    <property type="match status" value="1"/>
</dbReference>
<dbReference type="InterPro" id="IPR050619">
    <property type="entry name" value="Flavodoxin"/>
</dbReference>
<evidence type="ECO:0000313" key="10">
    <source>
        <dbReference type="Proteomes" id="UP000626697"/>
    </source>
</evidence>
<name>A0ABR6CR95_9BACI</name>
<evidence type="ECO:0000256" key="4">
    <source>
        <dbReference type="ARBA" id="ARBA00022448"/>
    </source>
</evidence>
<organism evidence="9 10">
    <name type="scientific">Peribacillus huizhouensis</name>
    <dbReference type="NCBI Taxonomy" id="1501239"/>
    <lineage>
        <taxon>Bacteria</taxon>
        <taxon>Bacillati</taxon>
        <taxon>Bacillota</taxon>
        <taxon>Bacilli</taxon>
        <taxon>Bacillales</taxon>
        <taxon>Bacillaceae</taxon>
        <taxon>Peribacillus</taxon>
    </lineage>
</organism>
<keyword evidence="5" id="KW-0285">Flavoprotein</keyword>
<evidence type="ECO:0000256" key="6">
    <source>
        <dbReference type="ARBA" id="ARBA00022643"/>
    </source>
</evidence>
<comment type="function">
    <text evidence="2">Low-potential electron donor to a number of redox enzymes.</text>
</comment>
<evidence type="ECO:0000313" key="9">
    <source>
        <dbReference type="EMBL" id="MBA9027554.1"/>
    </source>
</evidence>
<dbReference type="InterPro" id="IPR001226">
    <property type="entry name" value="Flavodoxin_CS"/>
</dbReference>
<keyword evidence="7" id="KW-0249">Electron transport</keyword>
<evidence type="ECO:0000256" key="1">
    <source>
        <dbReference type="ARBA" id="ARBA00001917"/>
    </source>
</evidence>
<keyword evidence="6" id="KW-0288">FMN</keyword>
<dbReference type="PANTHER" id="PTHR42809">
    <property type="entry name" value="FLAVODOXIN 2"/>
    <property type="match status" value="1"/>
</dbReference>
<keyword evidence="10" id="KW-1185">Reference proteome</keyword>
<evidence type="ECO:0000256" key="5">
    <source>
        <dbReference type="ARBA" id="ARBA00022630"/>
    </source>
</evidence>
<dbReference type="NCBIfam" id="NF006747">
    <property type="entry name" value="PRK09271.1"/>
    <property type="match status" value="1"/>
</dbReference>
<dbReference type="PROSITE" id="PS00201">
    <property type="entry name" value="FLAVODOXIN"/>
    <property type="match status" value="1"/>
</dbReference>
<dbReference type="Gene3D" id="3.40.50.360">
    <property type="match status" value="1"/>
</dbReference>
<reference evidence="9 10" key="1">
    <citation type="submission" date="2020-08" db="EMBL/GenBank/DDBJ databases">
        <title>Genomic Encyclopedia of Type Strains, Phase IV (KMG-IV): sequencing the most valuable type-strain genomes for metagenomic binning, comparative biology and taxonomic classification.</title>
        <authorList>
            <person name="Goeker M."/>
        </authorList>
    </citation>
    <scope>NUCLEOTIDE SEQUENCE [LARGE SCALE GENOMIC DNA]</scope>
    <source>
        <strain evidence="9 10">DSM 105481</strain>
    </source>
</reference>
<accession>A0ABR6CR95</accession>
<evidence type="ECO:0000259" key="8">
    <source>
        <dbReference type="PROSITE" id="PS50902"/>
    </source>
</evidence>